<feature type="domain" description="Putative Flp pilus-assembly TadG-like N-terminal" evidence="1">
    <location>
        <begin position="16"/>
        <end position="63"/>
    </location>
</feature>
<protein>
    <recommendedName>
        <fullName evidence="1">Putative Flp pilus-assembly TadG-like N-terminal domain-containing protein</fullName>
    </recommendedName>
</protein>
<dbReference type="EMBL" id="DSJL01000011">
    <property type="protein sequence ID" value="HEF66136.1"/>
    <property type="molecule type" value="Genomic_DNA"/>
</dbReference>
<comment type="caution">
    <text evidence="2">The sequence shown here is derived from an EMBL/GenBank/DDBJ whole genome shotgun (WGS) entry which is preliminary data.</text>
</comment>
<accession>A0A7C1X1N0</accession>
<reference evidence="2" key="1">
    <citation type="journal article" date="2020" name="mSystems">
        <title>Genome- and Community-Level Interaction Insights into Carbon Utilization and Element Cycling Functions of Hydrothermarchaeota in Hydrothermal Sediment.</title>
        <authorList>
            <person name="Zhou Z."/>
            <person name="Liu Y."/>
            <person name="Xu W."/>
            <person name="Pan J."/>
            <person name="Luo Z.H."/>
            <person name="Li M."/>
        </authorList>
    </citation>
    <scope>NUCLEOTIDE SEQUENCE [LARGE SCALE GENOMIC DNA]</scope>
    <source>
        <strain evidence="2">SpSt-222</strain>
    </source>
</reference>
<proteinExistence type="predicted"/>
<sequence>MLYNHGRSPSQPARAGQALVLLALTLFVLLGFSALAVDVAFAYAERRLLQNAVDAAALAGARALYAGQTDIDVITAEAQAALEQNLLANHDPGEGLRLTQFQVQADIENGWVRVTATADIDRFFLGAFYSGQWRTSAQATARVGEQPTDYAFLALEHDNPNAVNLIGNVGVRIVGGSAMSNGGMRCVGNGTFQADGTVDAALSFSQTGNCRFLAGQGVRSGLTPVDDPLTTMPEPPRPTVPSPPGGAAANCTTSGNTMTCPPGHYSNAISHSGNGSLLFPGGTYQFDAPVTFSGNGTVSLGPGFYYFNNGFSVGGNATVTLAPGTYVFKKGEFSLGGNVRLQLQGQPTSCSGSGQEFRLFFVDSSFAVQGNFALQNILPCDVLVYLRNSDFALTGNTDSVIPPGLYYFDGGTFRLQGNQTVTGQDVLFFFGPGSAFNVVGNTRYVLSGVTDPTKLPYPGMQPGLVIFQARGNAQTLRMVGNSGAQVNGILYLPDGTLELSGNASGTWARGQLIVYRFATNGNTNIRVERVEHVIITRPAVWLVE</sequence>
<dbReference type="InterPro" id="IPR028087">
    <property type="entry name" value="Tad_N"/>
</dbReference>
<dbReference type="Pfam" id="PF13400">
    <property type="entry name" value="Tad"/>
    <property type="match status" value="1"/>
</dbReference>
<organism evidence="2">
    <name type="scientific">Thermomicrobium roseum</name>
    <dbReference type="NCBI Taxonomy" id="500"/>
    <lineage>
        <taxon>Bacteria</taxon>
        <taxon>Pseudomonadati</taxon>
        <taxon>Thermomicrobiota</taxon>
        <taxon>Thermomicrobia</taxon>
        <taxon>Thermomicrobiales</taxon>
        <taxon>Thermomicrobiaceae</taxon>
        <taxon>Thermomicrobium</taxon>
    </lineage>
</organism>
<dbReference type="AlphaFoldDB" id="A0A7C1X1N0"/>
<evidence type="ECO:0000313" key="2">
    <source>
        <dbReference type="EMBL" id="HEF66136.1"/>
    </source>
</evidence>
<name>A0A7C1X1N0_THERO</name>
<evidence type="ECO:0000259" key="1">
    <source>
        <dbReference type="Pfam" id="PF13400"/>
    </source>
</evidence>
<gene>
    <name evidence="2" type="ORF">ENP47_11170</name>
</gene>